<evidence type="ECO:0000256" key="1">
    <source>
        <dbReference type="SAM" id="MobiDB-lite"/>
    </source>
</evidence>
<keyword evidence="3" id="KW-1185">Reference proteome</keyword>
<sequence>MSDNEIDAVGLKAKDKRGMFSKMRSWFSRKPKQRRDSAPSTPSKLDEDEQGDYDDGIDFDSTTLTDMPVQNLHSRAPSETVQKQENSERVAHPLSQHPQTFGIQDELARKLKERNQVEIFFLN</sequence>
<protein>
    <submittedName>
        <fullName evidence="2">Uncharacterized protein</fullName>
    </submittedName>
</protein>
<dbReference type="EMBL" id="FN653242">
    <property type="protein sequence ID" value="CBY14010.1"/>
    <property type="molecule type" value="Genomic_DNA"/>
</dbReference>
<dbReference type="AlphaFoldDB" id="E4XWF5"/>
<feature type="compositionally biased region" description="Polar residues" evidence="1">
    <location>
        <begin position="71"/>
        <end position="84"/>
    </location>
</feature>
<dbReference type="Proteomes" id="UP000001307">
    <property type="component" value="Unassembled WGS sequence"/>
</dbReference>
<evidence type="ECO:0000313" key="2">
    <source>
        <dbReference type="EMBL" id="CBY14010.1"/>
    </source>
</evidence>
<proteinExistence type="predicted"/>
<name>E4XWF5_OIKDI</name>
<reference evidence="2" key="1">
    <citation type="journal article" date="2010" name="Science">
        <title>Plasticity of animal genome architecture unmasked by rapid evolution of a pelagic tunicate.</title>
        <authorList>
            <person name="Denoeud F."/>
            <person name="Henriet S."/>
            <person name="Mungpakdee S."/>
            <person name="Aury J.M."/>
            <person name="Da Silva C."/>
            <person name="Brinkmann H."/>
            <person name="Mikhaleva J."/>
            <person name="Olsen L.C."/>
            <person name="Jubin C."/>
            <person name="Canestro C."/>
            <person name="Bouquet J.M."/>
            <person name="Danks G."/>
            <person name="Poulain J."/>
            <person name="Campsteijn C."/>
            <person name="Adamski M."/>
            <person name="Cross I."/>
            <person name="Yadetie F."/>
            <person name="Muffato M."/>
            <person name="Louis A."/>
            <person name="Butcher S."/>
            <person name="Tsagkogeorga G."/>
            <person name="Konrad A."/>
            <person name="Singh S."/>
            <person name="Jensen M.F."/>
            <person name="Cong E.H."/>
            <person name="Eikeseth-Otteraa H."/>
            <person name="Noel B."/>
            <person name="Anthouard V."/>
            <person name="Porcel B.M."/>
            <person name="Kachouri-Lafond R."/>
            <person name="Nishino A."/>
            <person name="Ugolini M."/>
            <person name="Chourrout P."/>
            <person name="Nishida H."/>
            <person name="Aasland R."/>
            <person name="Huzurbazar S."/>
            <person name="Westhof E."/>
            <person name="Delsuc F."/>
            <person name="Lehrach H."/>
            <person name="Reinhardt R."/>
            <person name="Weissenbach J."/>
            <person name="Roy S.W."/>
            <person name="Artiguenave F."/>
            <person name="Postlethwait J.H."/>
            <person name="Manak J.R."/>
            <person name="Thompson E.M."/>
            <person name="Jaillon O."/>
            <person name="Du Pasquier L."/>
            <person name="Boudinot P."/>
            <person name="Liberles D.A."/>
            <person name="Volff J.N."/>
            <person name="Philippe H."/>
            <person name="Lenhard B."/>
            <person name="Roest Crollius H."/>
            <person name="Wincker P."/>
            <person name="Chourrout D."/>
        </authorList>
    </citation>
    <scope>NUCLEOTIDE SEQUENCE [LARGE SCALE GENOMIC DNA]</scope>
</reference>
<gene>
    <name evidence="2" type="ORF">GSOID_T00006974001</name>
</gene>
<feature type="compositionally biased region" description="Acidic residues" evidence="1">
    <location>
        <begin position="46"/>
        <end position="58"/>
    </location>
</feature>
<accession>E4XWF5</accession>
<dbReference type="InParanoid" id="E4XWF5"/>
<feature type="region of interest" description="Disordered" evidence="1">
    <location>
        <begin position="20"/>
        <end position="99"/>
    </location>
</feature>
<evidence type="ECO:0000313" key="3">
    <source>
        <dbReference type="Proteomes" id="UP000001307"/>
    </source>
</evidence>
<organism evidence="2">
    <name type="scientific">Oikopleura dioica</name>
    <name type="common">Tunicate</name>
    <dbReference type="NCBI Taxonomy" id="34765"/>
    <lineage>
        <taxon>Eukaryota</taxon>
        <taxon>Metazoa</taxon>
        <taxon>Chordata</taxon>
        <taxon>Tunicata</taxon>
        <taxon>Appendicularia</taxon>
        <taxon>Copelata</taxon>
        <taxon>Oikopleuridae</taxon>
        <taxon>Oikopleura</taxon>
    </lineage>
</organism>